<feature type="transmembrane region" description="Helical" evidence="1">
    <location>
        <begin position="74"/>
        <end position="102"/>
    </location>
</feature>
<sequence length="113" mass="11429">MAWSLHLGGPAVLGRVQFGGGLGVGVGCVLLPCLPGCGCCLVPGFGGWALCWVCPLGSGVAGHAGHVPSFVWRILVALVCSFVWSGATFLATWALLAGSFLLGVGDNFGRRTG</sequence>
<keyword evidence="1" id="KW-1133">Transmembrane helix</keyword>
<organism evidence="2 3">
    <name type="scientific">Ameca splendens</name>
    <dbReference type="NCBI Taxonomy" id="208324"/>
    <lineage>
        <taxon>Eukaryota</taxon>
        <taxon>Metazoa</taxon>
        <taxon>Chordata</taxon>
        <taxon>Craniata</taxon>
        <taxon>Vertebrata</taxon>
        <taxon>Euteleostomi</taxon>
        <taxon>Actinopterygii</taxon>
        <taxon>Neopterygii</taxon>
        <taxon>Teleostei</taxon>
        <taxon>Neoteleostei</taxon>
        <taxon>Acanthomorphata</taxon>
        <taxon>Ovalentaria</taxon>
        <taxon>Atherinomorphae</taxon>
        <taxon>Cyprinodontiformes</taxon>
        <taxon>Goodeidae</taxon>
        <taxon>Ameca</taxon>
    </lineage>
</organism>
<dbReference type="EMBL" id="JAHRIP010063419">
    <property type="protein sequence ID" value="MEQ2305476.1"/>
    <property type="molecule type" value="Genomic_DNA"/>
</dbReference>
<keyword evidence="1" id="KW-0472">Membrane</keyword>
<evidence type="ECO:0000256" key="1">
    <source>
        <dbReference type="SAM" id="Phobius"/>
    </source>
</evidence>
<keyword evidence="3" id="KW-1185">Reference proteome</keyword>
<keyword evidence="1" id="KW-0812">Transmembrane</keyword>
<reference evidence="2 3" key="1">
    <citation type="submission" date="2021-06" db="EMBL/GenBank/DDBJ databases">
        <authorList>
            <person name="Palmer J.M."/>
        </authorList>
    </citation>
    <scope>NUCLEOTIDE SEQUENCE [LARGE SCALE GENOMIC DNA]</scope>
    <source>
        <strain evidence="2 3">AS_MEX2019</strain>
        <tissue evidence="2">Muscle</tissue>
    </source>
</reference>
<protein>
    <submittedName>
        <fullName evidence="2">Uncharacterized protein</fullName>
    </submittedName>
</protein>
<evidence type="ECO:0000313" key="3">
    <source>
        <dbReference type="Proteomes" id="UP001469553"/>
    </source>
</evidence>
<proteinExistence type="predicted"/>
<accession>A0ABV0ZIY3</accession>
<gene>
    <name evidence="2" type="ORF">AMECASPLE_038314</name>
</gene>
<comment type="caution">
    <text evidence="2">The sequence shown here is derived from an EMBL/GenBank/DDBJ whole genome shotgun (WGS) entry which is preliminary data.</text>
</comment>
<dbReference type="Proteomes" id="UP001469553">
    <property type="component" value="Unassembled WGS sequence"/>
</dbReference>
<evidence type="ECO:0000313" key="2">
    <source>
        <dbReference type="EMBL" id="MEQ2305476.1"/>
    </source>
</evidence>
<name>A0ABV0ZIY3_9TELE</name>